<proteinExistence type="predicted"/>
<name>A0A645GI35_9ZZZZ</name>
<reference evidence="1" key="1">
    <citation type="submission" date="2019-08" db="EMBL/GenBank/DDBJ databases">
        <authorList>
            <person name="Kucharzyk K."/>
            <person name="Murdoch R.W."/>
            <person name="Higgins S."/>
            <person name="Loffler F."/>
        </authorList>
    </citation>
    <scope>NUCLEOTIDE SEQUENCE</scope>
</reference>
<comment type="caution">
    <text evidence="1">The sequence shown here is derived from an EMBL/GenBank/DDBJ whole genome shotgun (WGS) entry which is preliminary data.</text>
</comment>
<dbReference type="EMBL" id="VSSQ01075145">
    <property type="protein sequence ID" value="MPN25830.1"/>
    <property type="molecule type" value="Genomic_DNA"/>
</dbReference>
<sequence length="87" mass="10037">MTGDRVRNIRNSVTYTLGIGFCRVKQGRGLLEIFICGKDQNIELLLAQRWRQTHYAFQTIGTHHAGFLVGEIAAGEERRWRHVLIKN</sequence>
<protein>
    <submittedName>
        <fullName evidence="1">Uncharacterized protein</fullName>
    </submittedName>
</protein>
<gene>
    <name evidence="1" type="ORF">SDC9_173246</name>
</gene>
<evidence type="ECO:0000313" key="1">
    <source>
        <dbReference type="EMBL" id="MPN25830.1"/>
    </source>
</evidence>
<accession>A0A645GI35</accession>
<organism evidence="1">
    <name type="scientific">bioreactor metagenome</name>
    <dbReference type="NCBI Taxonomy" id="1076179"/>
    <lineage>
        <taxon>unclassified sequences</taxon>
        <taxon>metagenomes</taxon>
        <taxon>ecological metagenomes</taxon>
    </lineage>
</organism>
<dbReference type="AlphaFoldDB" id="A0A645GI35"/>